<accession>A0A4R3T7M1</accession>
<dbReference type="AlphaFoldDB" id="A0A4R3T7M1"/>
<dbReference type="InterPro" id="IPR002347">
    <property type="entry name" value="SDR_fam"/>
</dbReference>
<protein>
    <recommendedName>
        <fullName evidence="6">Ketoacyl reductase</fullName>
    </recommendedName>
</protein>
<dbReference type="Gene3D" id="3.40.50.720">
    <property type="entry name" value="NAD(P)-binding Rossmann-like Domain"/>
    <property type="match status" value="1"/>
</dbReference>
<dbReference type="SUPFAM" id="SSF51735">
    <property type="entry name" value="NAD(P)-binding Rossmann-fold domains"/>
    <property type="match status" value="1"/>
</dbReference>
<dbReference type="CDD" id="cd05233">
    <property type="entry name" value="SDR_c"/>
    <property type="match status" value="1"/>
</dbReference>
<organism evidence="4 5">
    <name type="scientific">Longicatena caecimuris</name>
    <dbReference type="NCBI Taxonomy" id="1796635"/>
    <lineage>
        <taxon>Bacteria</taxon>
        <taxon>Bacillati</taxon>
        <taxon>Bacillota</taxon>
        <taxon>Erysipelotrichia</taxon>
        <taxon>Erysipelotrichales</taxon>
        <taxon>Erysipelotrichaceae</taxon>
        <taxon>Longicatena</taxon>
    </lineage>
</organism>
<dbReference type="Pfam" id="PF00106">
    <property type="entry name" value="adh_short"/>
    <property type="match status" value="1"/>
</dbReference>
<evidence type="ECO:0000256" key="3">
    <source>
        <dbReference type="RuleBase" id="RU000363"/>
    </source>
</evidence>
<proteinExistence type="inferred from homology"/>
<comment type="similarity">
    <text evidence="1 3">Belongs to the short-chain dehydrogenases/reductases (SDR) family.</text>
</comment>
<evidence type="ECO:0000313" key="4">
    <source>
        <dbReference type="EMBL" id="TCU57104.1"/>
    </source>
</evidence>
<dbReference type="PANTHER" id="PTHR44196:SF2">
    <property type="entry name" value="SHORT-CHAIN DEHYDROGENASE-RELATED"/>
    <property type="match status" value="1"/>
</dbReference>
<evidence type="ECO:0000256" key="2">
    <source>
        <dbReference type="ARBA" id="ARBA00023002"/>
    </source>
</evidence>
<dbReference type="GO" id="GO:0016491">
    <property type="term" value="F:oxidoreductase activity"/>
    <property type="evidence" value="ECO:0007669"/>
    <property type="project" value="UniProtKB-KW"/>
</dbReference>
<reference evidence="4 5" key="1">
    <citation type="submission" date="2019-03" db="EMBL/GenBank/DDBJ databases">
        <title>Genomic Encyclopedia of Type Strains, Phase IV (KMG-IV): sequencing the most valuable type-strain genomes for metagenomic binning, comparative biology and taxonomic classification.</title>
        <authorList>
            <person name="Goeker M."/>
        </authorList>
    </citation>
    <scope>NUCLEOTIDE SEQUENCE [LARGE SCALE GENOMIC DNA]</scope>
    <source>
        <strain evidence="4 5">DSM 29481</strain>
    </source>
</reference>
<keyword evidence="2" id="KW-0560">Oxidoreductase</keyword>
<gene>
    <name evidence="4" type="ORF">EDD61_1195</name>
</gene>
<dbReference type="Proteomes" id="UP000295773">
    <property type="component" value="Unassembled WGS sequence"/>
</dbReference>
<dbReference type="PIRSF" id="PIRSF000126">
    <property type="entry name" value="11-beta-HSD1"/>
    <property type="match status" value="1"/>
</dbReference>
<dbReference type="PANTHER" id="PTHR44196">
    <property type="entry name" value="DEHYDROGENASE/REDUCTASE SDR FAMILY MEMBER 7B"/>
    <property type="match status" value="1"/>
</dbReference>
<evidence type="ECO:0008006" key="6">
    <source>
        <dbReference type="Google" id="ProtNLM"/>
    </source>
</evidence>
<dbReference type="GO" id="GO:0016020">
    <property type="term" value="C:membrane"/>
    <property type="evidence" value="ECO:0007669"/>
    <property type="project" value="TreeGrafter"/>
</dbReference>
<dbReference type="PRINTS" id="PR00081">
    <property type="entry name" value="GDHRDH"/>
</dbReference>
<dbReference type="InterPro" id="IPR036291">
    <property type="entry name" value="NAD(P)-bd_dom_sf"/>
</dbReference>
<name>A0A4R3T7M1_9FIRM</name>
<evidence type="ECO:0000256" key="1">
    <source>
        <dbReference type="ARBA" id="ARBA00006484"/>
    </source>
</evidence>
<dbReference type="PRINTS" id="PR00080">
    <property type="entry name" value="SDRFAMILY"/>
</dbReference>
<dbReference type="EMBL" id="SMBP01000019">
    <property type="protein sequence ID" value="TCU57104.1"/>
    <property type="molecule type" value="Genomic_DNA"/>
</dbReference>
<evidence type="ECO:0000313" key="5">
    <source>
        <dbReference type="Proteomes" id="UP000295773"/>
    </source>
</evidence>
<dbReference type="RefSeq" id="WP_132225323.1">
    <property type="nucleotide sequence ID" value="NZ_JANKBG010000018.1"/>
</dbReference>
<keyword evidence="5" id="KW-1185">Reference proteome</keyword>
<sequence length="250" mass="28365">MKALITGASSGIGRDMARVLAKAKVDLILVARRKERLMELKEELPVHVTVVVLDVSKRENCEALYQRFVHEPIDILINNAGFGDYGEFHETDIDKDLQMVQTNIQAVHILTKLFLKDFIRRDKGYILNVASSAAFLPGPLMATYYATKSYVLRLSMAIWKELQKKGSHVSISVLCPGPVRTEFDKVANVKFLMDGKTSEEVAAITIRRMLEKKLLIIPGMLMKASYIATRFLPNRLLMSCSYHIQHRKNK</sequence>
<comment type="caution">
    <text evidence="4">The sequence shown here is derived from an EMBL/GenBank/DDBJ whole genome shotgun (WGS) entry which is preliminary data.</text>
</comment>